<sequence length="67" mass="7298">MATLPPIQRTLHAQTPTHSASGKVISLDVLQSYVVLQAQYSWQVLLQAARDLGTGRSLVKIGKVLNK</sequence>
<comment type="caution">
    <text evidence="1">The sequence shown here is derived from an EMBL/GenBank/DDBJ whole genome shotgun (WGS) entry which is preliminary data.</text>
</comment>
<dbReference type="RefSeq" id="XP_066675524.1">
    <property type="nucleotide sequence ID" value="XM_066805751.1"/>
</dbReference>
<reference evidence="1 2" key="1">
    <citation type="submission" date="2023-01" db="EMBL/GenBank/DDBJ databases">
        <title>Analysis of 21 Apiospora genomes using comparative genomics revels a genus with tremendous synthesis potential of carbohydrate active enzymes and secondary metabolites.</title>
        <authorList>
            <person name="Sorensen T."/>
        </authorList>
    </citation>
    <scope>NUCLEOTIDE SEQUENCE [LARGE SCALE GENOMIC DNA]</scope>
    <source>
        <strain evidence="1 2">CBS 114990</strain>
    </source>
</reference>
<evidence type="ECO:0000313" key="1">
    <source>
        <dbReference type="EMBL" id="KAK8094751.1"/>
    </source>
</evidence>
<evidence type="ECO:0000313" key="2">
    <source>
        <dbReference type="Proteomes" id="UP001433268"/>
    </source>
</evidence>
<dbReference type="EMBL" id="JAQQWN010000002">
    <property type="protein sequence ID" value="KAK8094751.1"/>
    <property type="molecule type" value="Genomic_DNA"/>
</dbReference>
<keyword evidence="2" id="KW-1185">Reference proteome</keyword>
<protein>
    <submittedName>
        <fullName evidence="1">Uncharacterized protein</fullName>
    </submittedName>
</protein>
<proteinExistence type="predicted"/>
<dbReference type="GeneID" id="92038811"/>
<name>A0ABR1XDK2_9PEZI</name>
<gene>
    <name evidence="1" type="ORF">PG997_001436</name>
</gene>
<organism evidence="1 2">
    <name type="scientific">Apiospora hydei</name>
    <dbReference type="NCBI Taxonomy" id="1337664"/>
    <lineage>
        <taxon>Eukaryota</taxon>
        <taxon>Fungi</taxon>
        <taxon>Dikarya</taxon>
        <taxon>Ascomycota</taxon>
        <taxon>Pezizomycotina</taxon>
        <taxon>Sordariomycetes</taxon>
        <taxon>Xylariomycetidae</taxon>
        <taxon>Amphisphaeriales</taxon>
        <taxon>Apiosporaceae</taxon>
        <taxon>Apiospora</taxon>
    </lineage>
</organism>
<dbReference type="Proteomes" id="UP001433268">
    <property type="component" value="Unassembled WGS sequence"/>
</dbReference>
<accession>A0ABR1XDK2</accession>